<comment type="caution">
    <text evidence="6">The sequence shown here is derived from an EMBL/GenBank/DDBJ whole genome shotgun (WGS) entry which is preliminary data.</text>
</comment>
<dbReference type="SUPFAM" id="SSF54001">
    <property type="entry name" value="Cysteine proteinases"/>
    <property type="match status" value="1"/>
</dbReference>
<dbReference type="EMBL" id="NMUH01001990">
    <property type="protein sequence ID" value="MQL97013.1"/>
    <property type="molecule type" value="Genomic_DNA"/>
</dbReference>
<accession>A0A843VXY9</accession>
<sequence>MFEGTLKGYDNFLTFTDIHDLLFRGQSESAIIDWYMNTYLFRPRQENPNIFNTFGYLGATLKGYAQSWKDDQSKQQHLGYAFLKLYCTPTELDLLFTPMHVGTNHWALLVINIKEKEFHVYDSLRNKNCPDILEYVNILRIYIKGRDLDTANWSLPYPYPCPQQGLGDDYAIFT</sequence>
<reference evidence="6" key="1">
    <citation type="submission" date="2017-07" db="EMBL/GenBank/DDBJ databases">
        <title>Taro Niue Genome Assembly and Annotation.</title>
        <authorList>
            <person name="Atibalentja N."/>
            <person name="Keating K."/>
            <person name="Fields C.J."/>
        </authorList>
    </citation>
    <scope>NUCLEOTIDE SEQUENCE</scope>
    <source>
        <strain evidence="6">Niue_2</strain>
        <tissue evidence="6">Leaf</tissue>
    </source>
</reference>
<keyword evidence="3" id="KW-0378">Hydrolase</keyword>
<dbReference type="GO" id="GO:0016926">
    <property type="term" value="P:protein desumoylation"/>
    <property type="evidence" value="ECO:0007669"/>
    <property type="project" value="TreeGrafter"/>
</dbReference>
<evidence type="ECO:0000256" key="4">
    <source>
        <dbReference type="ARBA" id="ARBA00022807"/>
    </source>
</evidence>
<evidence type="ECO:0000256" key="2">
    <source>
        <dbReference type="ARBA" id="ARBA00022670"/>
    </source>
</evidence>
<dbReference type="Gene3D" id="3.40.395.10">
    <property type="entry name" value="Adenoviral Proteinase, Chain A"/>
    <property type="match status" value="1"/>
</dbReference>
<evidence type="ECO:0000259" key="5">
    <source>
        <dbReference type="PROSITE" id="PS50600"/>
    </source>
</evidence>
<evidence type="ECO:0000256" key="3">
    <source>
        <dbReference type="ARBA" id="ARBA00022801"/>
    </source>
</evidence>
<organism evidence="6 7">
    <name type="scientific">Colocasia esculenta</name>
    <name type="common">Wild taro</name>
    <name type="synonym">Arum esculentum</name>
    <dbReference type="NCBI Taxonomy" id="4460"/>
    <lineage>
        <taxon>Eukaryota</taxon>
        <taxon>Viridiplantae</taxon>
        <taxon>Streptophyta</taxon>
        <taxon>Embryophyta</taxon>
        <taxon>Tracheophyta</taxon>
        <taxon>Spermatophyta</taxon>
        <taxon>Magnoliopsida</taxon>
        <taxon>Liliopsida</taxon>
        <taxon>Araceae</taxon>
        <taxon>Aroideae</taxon>
        <taxon>Colocasieae</taxon>
        <taxon>Colocasia</taxon>
    </lineage>
</organism>
<dbReference type="Pfam" id="PF02902">
    <property type="entry name" value="Peptidase_C48"/>
    <property type="match status" value="1"/>
</dbReference>
<keyword evidence="7" id="KW-1185">Reference proteome</keyword>
<protein>
    <recommendedName>
        <fullName evidence="5">Ubiquitin-like protease family profile domain-containing protein</fullName>
    </recommendedName>
</protein>
<gene>
    <name evidence="6" type="ORF">Taro_029695</name>
</gene>
<keyword evidence="2" id="KW-0645">Protease</keyword>
<dbReference type="Proteomes" id="UP000652761">
    <property type="component" value="Unassembled WGS sequence"/>
</dbReference>
<dbReference type="InterPro" id="IPR003653">
    <property type="entry name" value="Peptidase_C48_C"/>
</dbReference>
<feature type="non-terminal residue" evidence="6">
    <location>
        <position position="174"/>
    </location>
</feature>
<dbReference type="GO" id="GO:0016929">
    <property type="term" value="F:deSUMOylase activity"/>
    <property type="evidence" value="ECO:0007669"/>
    <property type="project" value="TreeGrafter"/>
</dbReference>
<evidence type="ECO:0000313" key="7">
    <source>
        <dbReference type="Proteomes" id="UP000652761"/>
    </source>
</evidence>
<comment type="similarity">
    <text evidence="1">Belongs to the peptidase C48 family.</text>
</comment>
<keyword evidence="4" id="KW-0788">Thiol protease</keyword>
<name>A0A843VXY9_COLES</name>
<dbReference type="GO" id="GO:0006508">
    <property type="term" value="P:proteolysis"/>
    <property type="evidence" value="ECO:0007669"/>
    <property type="project" value="UniProtKB-KW"/>
</dbReference>
<dbReference type="InterPro" id="IPR038765">
    <property type="entry name" value="Papain-like_cys_pep_sf"/>
</dbReference>
<dbReference type="GO" id="GO:0005634">
    <property type="term" value="C:nucleus"/>
    <property type="evidence" value="ECO:0007669"/>
    <property type="project" value="TreeGrafter"/>
</dbReference>
<feature type="domain" description="Ubiquitin-like protease family profile" evidence="5">
    <location>
        <begin position="11"/>
        <end position="174"/>
    </location>
</feature>
<dbReference type="PANTHER" id="PTHR12606">
    <property type="entry name" value="SENTRIN/SUMO-SPECIFIC PROTEASE"/>
    <property type="match status" value="1"/>
</dbReference>
<evidence type="ECO:0000313" key="6">
    <source>
        <dbReference type="EMBL" id="MQL97013.1"/>
    </source>
</evidence>
<evidence type="ECO:0000256" key="1">
    <source>
        <dbReference type="ARBA" id="ARBA00005234"/>
    </source>
</evidence>
<dbReference type="AlphaFoldDB" id="A0A843VXY9"/>
<dbReference type="PROSITE" id="PS50600">
    <property type="entry name" value="ULP_PROTEASE"/>
    <property type="match status" value="1"/>
</dbReference>
<dbReference type="PANTHER" id="PTHR12606:SF1">
    <property type="entry name" value="UBIQUITIN-LIKE-SPECIFIC PROTEASE 1A"/>
    <property type="match status" value="1"/>
</dbReference>
<proteinExistence type="inferred from homology"/>
<dbReference type="OrthoDB" id="693742at2759"/>